<dbReference type="InterPro" id="IPR024615">
    <property type="entry name" value="CRISPR-assoc_Cmr2_N"/>
</dbReference>
<feature type="domain" description="CRISPR-associated protein Cmr2 N-terminal" evidence="1">
    <location>
        <begin position="4"/>
        <end position="65"/>
    </location>
</feature>
<sequence>MKHLLQIHVGPMQTFIAAARRTRDLWFGSWLMSELSKAVARGIAEQNIAEQNKENQLIFPAPGKTNDLKEGTLLGVSNKIVALVADPESAAQAAKYAFDKRFDDLITAAKLQSKLDEAVWPRANKQLHSLLEFYWVSYPINGNYPRARAYADALLASRKNCRDFKPVSWDGAGLPKSSLDGRMETVIPKNASGNARKMYKRYKAKAGEQLSGVDLLKRLGEAEDKEKSRFPSTSHMAAMPLKAKLQAKADDLDVQAAWQAYLQTLPPEVKQYEIVHHQSRLPVLDNLDGGLLFESRLLDFMEKGETAVPKKALKKFLKAVGI</sequence>
<feature type="non-terminal residue" evidence="2">
    <location>
        <position position="322"/>
    </location>
</feature>
<gene>
    <name evidence="2" type="ORF">MNBD_CHLOROFLEXI01-5176</name>
</gene>
<dbReference type="AlphaFoldDB" id="A0A3B0UW65"/>
<name>A0A3B0UW65_9ZZZZ</name>
<dbReference type="EMBL" id="UOEU01000075">
    <property type="protein sequence ID" value="VAW30652.1"/>
    <property type="molecule type" value="Genomic_DNA"/>
</dbReference>
<evidence type="ECO:0000313" key="2">
    <source>
        <dbReference type="EMBL" id="VAW30652.1"/>
    </source>
</evidence>
<accession>A0A3B0UW65</accession>
<evidence type="ECO:0000259" key="1">
    <source>
        <dbReference type="Pfam" id="PF12469"/>
    </source>
</evidence>
<protein>
    <submittedName>
        <fullName evidence="2">CRISPR-associated RAMP Cmr2</fullName>
    </submittedName>
</protein>
<reference evidence="2" key="1">
    <citation type="submission" date="2018-06" db="EMBL/GenBank/DDBJ databases">
        <authorList>
            <person name="Zhirakovskaya E."/>
        </authorList>
    </citation>
    <scope>NUCLEOTIDE SEQUENCE</scope>
</reference>
<dbReference type="Pfam" id="PF12469">
    <property type="entry name" value="Cmr2_N"/>
    <property type="match status" value="1"/>
</dbReference>
<organism evidence="2">
    <name type="scientific">hydrothermal vent metagenome</name>
    <dbReference type="NCBI Taxonomy" id="652676"/>
    <lineage>
        <taxon>unclassified sequences</taxon>
        <taxon>metagenomes</taxon>
        <taxon>ecological metagenomes</taxon>
    </lineage>
</organism>
<dbReference type="Gene3D" id="3.30.70.2220">
    <property type="entry name" value="CRISPR-Cas system, Cmr2 subunit, D1 domain, cysteine cluster"/>
    <property type="match status" value="1"/>
</dbReference>
<dbReference type="InterPro" id="IPR038242">
    <property type="entry name" value="Cmr2_N"/>
</dbReference>
<proteinExistence type="predicted"/>